<dbReference type="InterPro" id="IPR004358">
    <property type="entry name" value="Sig_transdc_His_kin-like_C"/>
</dbReference>
<dbReference type="GO" id="GO:0005524">
    <property type="term" value="F:ATP binding"/>
    <property type="evidence" value="ECO:0007669"/>
    <property type="project" value="UniProtKB-KW"/>
</dbReference>
<protein>
    <recommendedName>
        <fullName evidence="14">Virulence sensor protein BvgS</fullName>
        <ecNumber evidence="3">2.7.13.3</ecNumber>
    </recommendedName>
</protein>
<evidence type="ECO:0000256" key="8">
    <source>
        <dbReference type="ARBA" id="ARBA00022777"/>
    </source>
</evidence>
<dbReference type="Proteomes" id="UP000001235">
    <property type="component" value="Chromosome"/>
</dbReference>
<keyword evidence="22" id="KW-1185">Reference proteome</keyword>
<dbReference type="PROSITE" id="PS50110">
    <property type="entry name" value="RESPONSE_REGULATORY"/>
    <property type="match status" value="1"/>
</dbReference>
<comment type="subcellular location">
    <subcellularLocation>
        <location evidence="2">Membrane</location>
    </subcellularLocation>
</comment>
<dbReference type="Pfam" id="PF08447">
    <property type="entry name" value="PAS_3"/>
    <property type="match status" value="1"/>
</dbReference>
<feature type="domain" description="PAC" evidence="20">
    <location>
        <begin position="300"/>
        <end position="352"/>
    </location>
</feature>
<feature type="domain" description="PAC" evidence="20">
    <location>
        <begin position="428"/>
        <end position="480"/>
    </location>
</feature>
<dbReference type="SMART" id="SM00387">
    <property type="entry name" value="HATPase_c"/>
    <property type="match status" value="1"/>
</dbReference>
<evidence type="ECO:0000259" key="19">
    <source>
        <dbReference type="PROSITE" id="PS50112"/>
    </source>
</evidence>
<feature type="transmembrane region" description="Helical" evidence="16">
    <location>
        <begin position="143"/>
        <end position="167"/>
    </location>
</feature>
<evidence type="ECO:0000256" key="2">
    <source>
        <dbReference type="ARBA" id="ARBA00004370"/>
    </source>
</evidence>
<dbReference type="PROSITE" id="PS50109">
    <property type="entry name" value="HIS_KIN"/>
    <property type="match status" value="1"/>
</dbReference>
<evidence type="ECO:0000256" key="12">
    <source>
        <dbReference type="ARBA" id="ARBA00023136"/>
    </source>
</evidence>
<comment type="function">
    <text evidence="13">Member of the two-component regulatory system BvgS/BvgA. Phosphorylates BvgA via a four-step phosphorelay in response to environmental signals.</text>
</comment>
<dbReference type="Pfam" id="PF02518">
    <property type="entry name" value="HATPase_c"/>
    <property type="match status" value="1"/>
</dbReference>
<dbReference type="Pfam" id="PF00512">
    <property type="entry name" value="HisKA"/>
    <property type="match status" value="1"/>
</dbReference>
<name>D9SFN7_GALCS</name>
<feature type="transmembrane region" description="Helical" evidence="16">
    <location>
        <begin position="20"/>
        <end position="39"/>
    </location>
</feature>
<dbReference type="eggNOG" id="COG2205">
    <property type="taxonomic scope" value="Bacteria"/>
</dbReference>
<dbReference type="CDD" id="cd17546">
    <property type="entry name" value="REC_hyHK_CKI1_RcsC-like"/>
    <property type="match status" value="1"/>
</dbReference>
<dbReference type="FunFam" id="1.10.287.130:FF:000004">
    <property type="entry name" value="Ethylene receptor 1"/>
    <property type="match status" value="1"/>
</dbReference>
<evidence type="ECO:0000259" key="18">
    <source>
        <dbReference type="PROSITE" id="PS50110"/>
    </source>
</evidence>
<dbReference type="PANTHER" id="PTHR43047">
    <property type="entry name" value="TWO-COMPONENT HISTIDINE PROTEIN KINASE"/>
    <property type="match status" value="1"/>
</dbReference>
<keyword evidence="6 16" id="KW-0812">Transmembrane</keyword>
<evidence type="ECO:0000259" key="17">
    <source>
        <dbReference type="PROSITE" id="PS50109"/>
    </source>
</evidence>
<evidence type="ECO:0000256" key="11">
    <source>
        <dbReference type="ARBA" id="ARBA00023012"/>
    </source>
</evidence>
<gene>
    <name evidence="21" type="ordered locus">Galf_1307</name>
</gene>
<keyword evidence="7" id="KW-0547">Nucleotide-binding</keyword>
<feature type="modified residue" description="4-aspartylphosphate" evidence="15">
    <location>
        <position position="812"/>
    </location>
</feature>
<dbReference type="FunFam" id="3.30.565.10:FF:000010">
    <property type="entry name" value="Sensor histidine kinase RcsC"/>
    <property type="match status" value="1"/>
</dbReference>
<keyword evidence="4 15" id="KW-0597">Phosphoprotein</keyword>
<feature type="domain" description="PAS" evidence="19">
    <location>
        <begin position="226"/>
        <end position="296"/>
    </location>
</feature>
<evidence type="ECO:0000256" key="16">
    <source>
        <dbReference type="SAM" id="Phobius"/>
    </source>
</evidence>
<dbReference type="Gene3D" id="3.30.565.10">
    <property type="entry name" value="Histidine kinase-like ATPase, C-terminal domain"/>
    <property type="match status" value="1"/>
</dbReference>
<dbReference type="SMART" id="SM00388">
    <property type="entry name" value="HisKA"/>
    <property type="match status" value="1"/>
</dbReference>
<dbReference type="eggNOG" id="COG0784">
    <property type="taxonomic scope" value="Bacteria"/>
</dbReference>
<sequence length="963" mass="107913">MKNDNPVVNEKSLYRELTISLALLVSLVSIAVSLLNYAYSSREADVMLASKISAYTDNLRESLEWPLWNVDDELISKIGRAFVANAEIAELTIRDDQQRVIYQHRHRDGRLILREFSVEHEGKYIGSVEISLSLRAFEEKNHWLLLTSLGTAALLIISLLGAMRWMLARLLKKPVDNLVGAIAQVVEGRYPLIALAQTYTEFAPIISGFKTMSDAVASREASLRASEQKMLSILEGVDAYIYLKDTEGHYLFANRPLRELWQVEMNDLIGFGDEKFFNAESVVTLRQTDSRVLRGGETLHSEEVNTIAATGKTVYYQSTKLPLYREDGSIYALCGISVDITERKRIEEALRVNEERLKLATRAGGIGIWDWDVAANVLTWDDSMYLLYGLCAGDFGGAYDAWLSTLHPDDRALSDAEIQAALRGEREFSPEFRVIRPDGEIRKIKAFAKVYRDESGSPTRMVGTNFDITDLKRIEEELRKYKDHLEEEVQSRTSELVLARNAAETANLAKSVFLANMSHELRTPLNAVLGFSSLLRKDPLLSKEQRTNLNIINRSGEYLLALINDVLEMAKIEAGWVQLDSAPLDLGMLVRDVTDMMQVRAQEKGLQLLIDQSSEFPRYIRGDEARLRQILINLVGNAVKFTQQGGVTVRFGLKPNTTPAHLLIEVEDTGSGIAAEDQEKIFEPFVQVGEVAMQKGTGLGLTITRQFVQLMGGSVTLNSKPGSGSLFRVELPINMVRAQDMIEAKSTLQGEIIGIKPGQPAYRILIVEDQQENQLLLRQLMERLGLPVKVASDGVEALELFNSWHPDLIWMDRRMPVMDGIEAARRIRALPGGEATKIIAVTASAFMEQRTEMLAAGMNDFVRKPYRFNEIYDALSMQLGLQYVYADTPDASVSEVVLTDEMLMGLPEMLRSELNDALESLEVDRINHAILQVPDEALRETLTALVANFDYPVILKLLQASAV</sequence>
<evidence type="ECO:0000256" key="14">
    <source>
        <dbReference type="ARBA" id="ARBA00070152"/>
    </source>
</evidence>
<keyword evidence="11" id="KW-0902">Two-component regulatory system</keyword>
<dbReference type="NCBIfam" id="TIGR00229">
    <property type="entry name" value="sensory_box"/>
    <property type="match status" value="2"/>
</dbReference>
<dbReference type="InterPro" id="IPR000700">
    <property type="entry name" value="PAS-assoc_C"/>
</dbReference>
<dbReference type="InterPro" id="IPR013656">
    <property type="entry name" value="PAS_4"/>
</dbReference>
<dbReference type="InterPro" id="IPR036890">
    <property type="entry name" value="HATPase_C_sf"/>
</dbReference>
<dbReference type="PROSITE" id="PS50112">
    <property type="entry name" value="PAS"/>
    <property type="match status" value="2"/>
</dbReference>
<dbReference type="GO" id="GO:0016020">
    <property type="term" value="C:membrane"/>
    <property type="evidence" value="ECO:0007669"/>
    <property type="project" value="UniProtKB-SubCell"/>
</dbReference>
<dbReference type="eggNOG" id="COG3850">
    <property type="taxonomic scope" value="Bacteria"/>
</dbReference>
<dbReference type="CDD" id="cd00130">
    <property type="entry name" value="PAS"/>
    <property type="match status" value="1"/>
</dbReference>
<evidence type="ECO:0000256" key="3">
    <source>
        <dbReference type="ARBA" id="ARBA00012438"/>
    </source>
</evidence>
<dbReference type="SUPFAM" id="SSF52172">
    <property type="entry name" value="CheY-like"/>
    <property type="match status" value="1"/>
</dbReference>
<evidence type="ECO:0000256" key="7">
    <source>
        <dbReference type="ARBA" id="ARBA00022741"/>
    </source>
</evidence>
<dbReference type="PROSITE" id="PS50113">
    <property type="entry name" value="PAC"/>
    <property type="match status" value="2"/>
</dbReference>
<dbReference type="InterPro" id="IPR005467">
    <property type="entry name" value="His_kinase_dom"/>
</dbReference>
<comment type="catalytic activity">
    <reaction evidence="1">
        <text>ATP + protein L-histidine = ADP + protein N-phospho-L-histidine.</text>
        <dbReference type="EC" id="2.7.13.3"/>
    </reaction>
</comment>
<evidence type="ECO:0000313" key="22">
    <source>
        <dbReference type="Proteomes" id="UP000001235"/>
    </source>
</evidence>
<dbReference type="InterPro" id="IPR013655">
    <property type="entry name" value="PAS_fold_3"/>
</dbReference>
<dbReference type="Pfam" id="PF08448">
    <property type="entry name" value="PAS_4"/>
    <property type="match status" value="1"/>
</dbReference>
<dbReference type="InterPro" id="IPR036097">
    <property type="entry name" value="HisK_dim/P_sf"/>
</dbReference>
<dbReference type="SMART" id="SM00448">
    <property type="entry name" value="REC"/>
    <property type="match status" value="1"/>
</dbReference>
<evidence type="ECO:0000256" key="6">
    <source>
        <dbReference type="ARBA" id="ARBA00022692"/>
    </source>
</evidence>
<dbReference type="Gene3D" id="3.30.450.20">
    <property type="entry name" value="PAS domain"/>
    <property type="match status" value="2"/>
</dbReference>
<feature type="domain" description="PAS" evidence="19">
    <location>
        <begin position="353"/>
        <end position="425"/>
    </location>
</feature>
<dbReference type="PANTHER" id="PTHR43047:SF64">
    <property type="entry name" value="HISTIDINE KINASE CONTAINING CHEY-HOMOLOGOUS RECEIVER DOMAIN AND PAS DOMAIN-RELATED"/>
    <property type="match status" value="1"/>
</dbReference>
<evidence type="ECO:0000256" key="4">
    <source>
        <dbReference type="ARBA" id="ARBA00022553"/>
    </source>
</evidence>
<dbReference type="PRINTS" id="PR00344">
    <property type="entry name" value="BCTRLSENSOR"/>
</dbReference>
<feature type="domain" description="Histidine kinase" evidence="17">
    <location>
        <begin position="516"/>
        <end position="735"/>
    </location>
</feature>
<keyword evidence="10 16" id="KW-1133">Transmembrane helix</keyword>
<dbReference type="InterPro" id="IPR000014">
    <property type="entry name" value="PAS"/>
</dbReference>
<dbReference type="Gene3D" id="2.10.70.100">
    <property type="match status" value="1"/>
</dbReference>
<evidence type="ECO:0000256" key="1">
    <source>
        <dbReference type="ARBA" id="ARBA00000085"/>
    </source>
</evidence>
<keyword evidence="5" id="KW-0808">Transferase</keyword>
<keyword evidence="9" id="KW-0067">ATP-binding</keyword>
<dbReference type="Pfam" id="PF00072">
    <property type="entry name" value="Response_reg"/>
    <property type="match status" value="1"/>
</dbReference>
<dbReference type="InterPro" id="IPR001789">
    <property type="entry name" value="Sig_transdc_resp-reg_receiver"/>
</dbReference>
<dbReference type="SMART" id="SM00086">
    <property type="entry name" value="PAC"/>
    <property type="match status" value="2"/>
</dbReference>
<keyword evidence="12 16" id="KW-0472">Membrane</keyword>
<feature type="domain" description="Response regulatory" evidence="18">
    <location>
        <begin position="763"/>
        <end position="879"/>
    </location>
</feature>
<dbReference type="HOGENOM" id="CLU_000445_114_10_4"/>
<dbReference type="SUPFAM" id="SSF55785">
    <property type="entry name" value="PYP-like sensor domain (PAS domain)"/>
    <property type="match status" value="2"/>
</dbReference>
<evidence type="ECO:0000259" key="20">
    <source>
        <dbReference type="PROSITE" id="PS50113"/>
    </source>
</evidence>
<proteinExistence type="predicted"/>
<dbReference type="InterPro" id="IPR003661">
    <property type="entry name" value="HisK_dim/P_dom"/>
</dbReference>
<dbReference type="InterPro" id="IPR003594">
    <property type="entry name" value="HATPase_dom"/>
</dbReference>
<accession>D9SFN7</accession>
<dbReference type="CDD" id="cd16922">
    <property type="entry name" value="HATPase_EvgS-ArcB-TorS-like"/>
    <property type="match status" value="1"/>
</dbReference>
<dbReference type="OrthoDB" id="8552871at2"/>
<dbReference type="KEGG" id="gca:Galf_1307"/>
<evidence type="ECO:0000256" key="5">
    <source>
        <dbReference type="ARBA" id="ARBA00022679"/>
    </source>
</evidence>
<dbReference type="SUPFAM" id="SSF55874">
    <property type="entry name" value="ATPase domain of HSP90 chaperone/DNA topoisomerase II/histidine kinase"/>
    <property type="match status" value="1"/>
</dbReference>
<dbReference type="AlphaFoldDB" id="D9SFN7"/>
<evidence type="ECO:0000256" key="9">
    <source>
        <dbReference type="ARBA" id="ARBA00022840"/>
    </source>
</evidence>
<dbReference type="SUPFAM" id="SSF47384">
    <property type="entry name" value="Homodimeric domain of signal transducing histidine kinase"/>
    <property type="match status" value="1"/>
</dbReference>
<dbReference type="RefSeq" id="WP_013293273.1">
    <property type="nucleotide sequence ID" value="NC_014394.1"/>
</dbReference>
<dbReference type="CDD" id="cd00082">
    <property type="entry name" value="HisKA"/>
    <property type="match status" value="1"/>
</dbReference>
<dbReference type="SMART" id="SM00091">
    <property type="entry name" value="PAS"/>
    <property type="match status" value="2"/>
</dbReference>
<evidence type="ECO:0000256" key="13">
    <source>
        <dbReference type="ARBA" id="ARBA00058004"/>
    </source>
</evidence>
<organism evidence="21 22">
    <name type="scientific">Gallionella capsiferriformans (strain ES-2)</name>
    <name type="common">Gallionella ferruginea capsiferriformans (strain ES-2)</name>
    <dbReference type="NCBI Taxonomy" id="395494"/>
    <lineage>
        <taxon>Bacteria</taxon>
        <taxon>Pseudomonadati</taxon>
        <taxon>Pseudomonadota</taxon>
        <taxon>Betaproteobacteria</taxon>
        <taxon>Nitrosomonadales</taxon>
        <taxon>Gallionellaceae</taxon>
        <taxon>Gallionella</taxon>
    </lineage>
</organism>
<keyword evidence="8 21" id="KW-0418">Kinase</keyword>
<dbReference type="GO" id="GO:0000155">
    <property type="term" value="F:phosphorelay sensor kinase activity"/>
    <property type="evidence" value="ECO:0007669"/>
    <property type="project" value="InterPro"/>
</dbReference>
<dbReference type="Gene3D" id="3.40.50.2300">
    <property type="match status" value="1"/>
</dbReference>
<reference evidence="21 22" key="1">
    <citation type="submission" date="2010-08" db="EMBL/GenBank/DDBJ databases">
        <title>Complete sequence of Gallionella capsiferriformans ES-2.</title>
        <authorList>
            <consortium name="US DOE Joint Genome Institute"/>
            <person name="Lucas S."/>
            <person name="Copeland A."/>
            <person name="Lapidus A."/>
            <person name="Cheng J.-F."/>
            <person name="Bruce D."/>
            <person name="Goodwin L."/>
            <person name="Pitluck S."/>
            <person name="Chertkov O."/>
            <person name="Davenport K.W."/>
            <person name="Detter J.C."/>
            <person name="Han C."/>
            <person name="Tapia R."/>
            <person name="Land M."/>
            <person name="Hauser L."/>
            <person name="Chang Y.-J."/>
            <person name="Jeffries C."/>
            <person name="Kyrpides N."/>
            <person name="Ivanova N."/>
            <person name="Mikhailova N."/>
            <person name="Shelobolina E.S."/>
            <person name="Picardal F."/>
            <person name="Roden E."/>
            <person name="Emerson D."/>
            <person name="Woyke T."/>
        </authorList>
    </citation>
    <scope>NUCLEOTIDE SEQUENCE [LARGE SCALE GENOMIC DNA]</scope>
    <source>
        <strain evidence="21 22">ES-2</strain>
    </source>
</reference>
<dbReference type="EMBL" id="CP002159">
    <property type="protein sequence ID" value="ADL55334.1"/>
    <property type="molecule type" value="Genomic_DNA"/>
</dbReference>
<evidence type="ECO:0000256" key="15">
    <source>
        <dbReference type="PROSITE-ProRule" id="PRU00169"/>
    </source>
</evidence>
<dbReference type="STRING" id="395494.Galf_1307"/>
<evidence type="ECO:0000256" key="10">
    <source>
        <dbReference type="ARBA" id="ARBA00022989"/>
    </source>
</evidence>
<dbReference type="Gene3D" id="1.10.287.130">
    <property type="match status" value="1"/>
</dbReference>
<dbReference type="InterPro" id="IPR035965">
    <property type="entry name" value="PAS-like_dom_sf"/>
</dbReference>
<evidence type="ECO:0000313" key="21">
    <source>
        <dbReference type="EMBL" id="ADL55334.1"/>
    </source>
</evidence>
<dbReference type="InterPro" id="IPR011006">
    <property type="entry name" value="CheY-like_superfamily"/>
</dbReference>
<dbReference type="InterPro" id="IPR001610">
    <property type="entry name" value="PAC"/>
</dbReference>
<dbReference type="EC" id="2.7.13.3" evidence="3"/>